<reference evidence="2" key="1">
    <citation type="submission" date="2018-02" db="EMBL/GenBank/DDBJ databases">
        <title>Rhizophora mucronata_Transcriptome.</title>
        <authorList>
            <person name="Meera S.P."/>
            <person name="Sreeshan A."/>
            <person name="Augustine A."/>
        </authorList>
    </citation>
    <scope>NUCLEOTIDE SEQUENCE</scope>
    <source>
        <tissue evidence="2">Leaf</tissue>
    </source>
</reference>
<keyword evidence="1" id="KW-1133">Transmembrane helix</keyword>
<sequence length="37" mass="4606">MSVMRQSNRVWMHVMLRLVFYFISSLNKWSCPFLFHL</sequence>
<organism evidence="2">
    <name type="scientific">Rhizophora mucronata</name>
    <name type="common">Asiatic mangrove</name>
    <dbReference type="NCBI Taxonomy" id="61149"/>
    <lineage>
        <taxon>Eukaryota</taxon>
        <taxon>Viridiplantae</taxon>
        <taxon>Streptophyta</taxon>
        <taxon>Embryophyta</taxon>
        <taxon>Tracheophyta</taxon>
        <taxon>Spermatophyta</taxon>
        <taxon>Magnoliopsida</taxon>
        <taxon>eudicotyledons</taxon>
        <taxon>Gunneridae</taxon>
        <taxon>Pentapetalae</taxon>
        <taxon>rosids</taxon>
        <taxon>fabids</taxon>
        <taxon>Malpighiales</taxon>
        <taxon>Rhizophoraceae</taxon>
        <taxon>Rhizophora</taxon>
    </lineage>
</organism>
<protein>
    <submittedName>
        <fullName evidence="2">Uncharacterized protein</fullName>
    </submittedName>
</protein>
<dbReference type="EMBL" id="GGEC01075700">
    <property type="protein sequence ID" value="MBX56184.1"/>
    <property type="molecule type" value="Transcribed_RNA"/>
</dbReference>
<feature type="transmembrane region" description="Helical" evidence="1">
    <location>
        <begin position="14"/>
        <end position="35"/>
    </location>
</feature>
<proteinExistence type="predicted"/>
<dbReference type="AlphaFoldDB" id="A0A2P2PN83"/>
<keyword evidence="1" id="KW-0812">Transmembrane</keyword>
<keyword evidence="1" id="KW-0472">Membrane</keyword>
<evidence type="ECO:0000256" key="1">
    <source>
        <dbReference type="SAM" id="Phobius"/>
    </source>
</evidence>
<name>A0A2P2PN83_RHIMU</name>
<accession>A0A2P2PN83</accession>
<evidence type="ECO:0000313" key="2">
    <source>
        <dbReference type="EMBL" id="MBX56184.1"/>
    </source>
</evidence>